<dbReference type="STRING" id="407821.A0A087TPT3"/>
<organism evidence="2 3">
    <name type="scientific">Stegodyphus mimosarum</name>
    <name type="common">African social velvet spider</name>
    <dbReference type="NCBI Taxonomy" id="407821"/>
    <lineage>
        <taxon>Eukaryota</taxon>
        <taxon>Metazoa</taxon>
        <taxon>Ecdysozoa</taxon>
        <taxon>Arthropoda</taxon>
        <taxon>Chelicerata</taxon>
        <taxon>Arachnida</taxon>
        <taxon>Araneae</taxon>
        <taxon>Araneomorphae</taxon>
        <taxon>Entelegynae</taxon>
        <taxon>Eresoidea</taxon>
        <taxon>Eresidae</taxon>
        <taxon>Stegodyphus</taxon>
    </lineage>
</organism>
<dbReference type="InterPro" id="IPR047155">
    <property type="entry name" value="COMMD4/6/7/8"/>
</dbReference>
<dbReference type="Pfam" id="PF21672">
    <property type="entry name" value="COMM_HN"/>
    <property type="match status" value="1"/>
</dbReference>
<dbReference type="Proteomes" id="UP000054359">
    <property type="component" value="Unassembled WGS sequence"/>
</dbReference>
<dbReference type="AlphaFoldDB" id="A0A087TPT3"/>
<evidence type="ECO:0000259" key="1">
    <source>
        <dbReference type="PROSITE" id="PS51269"/>
    </source>
</evidence>
<dbReference type="GO" id="GO:0045892">
    <property type="term" value="P:negative regulation of DNA-templated transcription"/>
    <property type="evidence" value="ECO:0007669"/>
    <property type="project" value="TreeGrafter"/>
</dbReference>
<dbReference type="OMA" id="CAKSSIE"/>
<dbReference type="GO" id="GO:0033209">
    <property type="term" value="P:tumor necrosis factor-mediated signaling pathway"/>
    <property type="evidence" value="ECO:0007669"/>
    <property type="project" value="TreeGrafter"/>
</dbReference>
<sequence length="179" mass="20385">MPDYQIFQKFNQEAFTELLDISFKSLTQKQQPNESFSRYKAVCAKSSIEFSDLEPAIQALLQTCRDGVKKCKPIAQLSDELLNLGMNADQVDIFSKKWEEVYSALVQTTAAETIHINPLIDMEWKFGVSSASNQLNAIGNVFLQIKLDLDIGNGRTKSVCFELQLSEFYAFLHEMERAR</sequence>
<feature type="domain" description="COMM" evidence="1">
    <location>
        <begin position="118"/>
        <end position="179"/>
    </location>
</feature>
<evidence type="ECO:0000313" key="3">
    <source>
        <dbReference type="Proteomes" id="UP000054359"/>
    </source>
</evidence>
<dbReference type="PROSITE" id="PS51269">
    <property type="entry name" value="COMM"/>
    <property type="match status" value="1"/>
</dbReference>
<reference evidence="2 3" key="1">
    <citation type="submission" date="2013-11" db="EMBL/GenBank/DDBJ databases">
        <title>Genome sequencing of Stegodyphus mimosarum.</title>
        <authorList>
            <person name="Bechsgaard J."/>
        </authorList>
    </citation>
    <scope>NUCLEOTIDE SEQUENCE [LARGE SCALE GENOMIC DNA]</scope>
</reference>
<proteinExistence type="predicted"/>
<dbReference type="PANTHER" id="PTHR16231:SF2">
    <property type="entry name" value="COMM DOMAIN-CONTAINING PROTEIN 7"/>
    <property type="match status" value="1"/>
</dbReference>
<gene>
    <name evidence="2" type="ORF">X975_00492</name>
</gene>
<name>A0A087TPT3_STEMI</name>
<dbReference type="InterPro" id="IPR017920">
    <property type="entry name" value="COMM"/>
</dbReference>
<dbReference type="Pfam" id="PF07258">
    <property type="entry name" value="COMM_domain"/>
    <property type="match status" value="1"/>
</dbReference>
<evidence type="ECO:0000313" key="2">
    <source>
        <dbReference type="EMBL" id="KFM67122.1"/>
    </source>
</evidence>
<keyword evidence="3" id="KW-1185">Reference proteome</keyword>
<dbReference type="OrthoDB" id="76101at2759"/>
<dbReference type="EMBL" id="KK116224">
    <property type="protein sequence ID" value="KFM67122.1"/>
    <property type="molecule type" value="Genomic_DNA"/>
</dbReference>
<dbReference type="GO" id="GO:0051059">
    <property type="term" value="F:NF-kappaB binding"/>
    <property type="evidence" value="ECO:0007669"/>
    <property type="project" value="TreeGrafter"/>
</dbReference>
<protein>
    <submittedName>
        <fullName evidence="2">COMM domain-containing protein 7</fullName>
    </submittedName>
</protein>
<accession>A0A087TPT3</accession>
<dbReference type="PANTHER" id="PTHR16231">
    <property type="entry name" value="COMM DOMAIN-CONTAINING PROTEIN 4-8 FAMILY MEMBER"/>
    <property type="match status" value="1"/>
</dbReference>
<feature type="non-terminal residue" evidence="2">
    <location>
        <position position="179"/>
    </location>
</feature>